<reference evidence="2" key="1">
    <citation type="journal article" date="2019" name="Int. J. Syst. Evol. Microbiol.">
        <title>The Global Catalogue of Microorganisms (GCM) 10K type strain sequencing project: providing services to taxonomists for standard genome sequencing and annotation.</title>
        <authorList>
            <consortium name="The Broad Institute Genomics Platform"/>
            <consortium name="The Broad Institute Genome Sequencing Center for Infectious Disease"/>
            <person name="Wu L."/>
            <person name="Ma J."/>
        </authorList>
    </citation>
    <scope>NUCLEOTIDE SEQUENCE [LARGE SCALE GENOMIC DNA]</scope>
    <source>
        <strain evidence="2">CGMCC 4.7682</strain>
    </source>
</reference>
<gene>
    <name evidence="1" type="ORF">ACFORO_12640</name>
</gene>
<evidence type="ECO:0000313" key="1">
    <source>
        <dbReference type="EMBL" id="MFC3511016.1"/>
    </source>
</evidence>
<sequence length="204" mass="20541">MKVNSGQDLQAKALTGGAVGFSGTATASSATSLTSSGFTSGAYVGQMVVVASATTFAYGVILSNSTTVLTVDQWSSPVSPGAVATTPGSTDKFVIMPGAAFVQYMAITGTNITPSATDTALSGELTTNGLGRKTATYAHTTGANTYTLSVTYTYTGSTTQNIYAIGTFNTPVASSGIMLHETATTLATVNANGDAATYTQTVTM</sequence>
<proteinExistence type="predicted"/>
<comment type="caution">
    <text evidence="1">The sequence shown here is derived from an EMBL/GenBank/DDBJ whole genome shotgun (WGS) entry which is preliminary data.</text>
</comment>
<keyword evidence="2" id="KW-1185">Reference proteome</keyword>
<dbReference type="RefSeq" id="WP_377869951.1">
    <property type="nucleotide sequence ID" value="NZ_JBHMAY010000017.1"/>
</dbReference>
<evidence type="ECO:0000313" key="2">
    <source>
        <dbReference type="Proteomes" id="UP001595764"/>
    </source>
</evidence>
<accession>A0ABV7QD00</accession>
<dbReference type="Proteomes" id="UP001595764">
    <property type="component" value="Unassembled WGS sequence"/>
</dbReference>
<name>A0ABV7QD00_9PSEU</name>
<protein>
    <submittedName>
        <fullName evidence="1">Uncharacterized protein</fullName>
    </submittedName>
</protein>
<dbReference type="EMBL" id="JBHRWI010000016">
    <property type="protein sequence ID" value="MFC3511016.1"/>
    <property type="molecule type" value="Genomic_DNA"/>
</dbReference>
<organism evidence="1 2">
    <name type="scientific">Amycolatopsis halotolerans</name>
    <dbReference type="NCBI Taxonomy" id="330083"/>
    <lineage>
        <taxon>Bacteria</taxon>
        <taxon>Bacillati</taxon>
        <taxon>Actinomycetota</taxon>
        <taxon>Actinomycetes</taxon>
        <taxon>Pseudonocardiales</taxon>
        <taxon>Pseudonocardiaceae</taxon>
        <taxon>Amycolatopsis</taxon>
    </lineage>
</organism>